<evidence type="ECO:0000256" key="2">
    <source>
        <dbReference type="SAM" id="MobiDB-lite"/>
    </source>
</evidence>
<feature type="compositionally biased region" description="Basic and acidic residues" evidence="2">
    <location>
        <begin position="7"/>
        <end position="16"/>
    </location>
</feature>
<feature type="coiled-coil region" evidence="1">
    <location>
        <begin position="81"/>
        <end position="115"/>
    </location>
</feature>
<organism evidence="3">
    <name type="scientific">Chromera velia CCMP2878</name>
    <dbReference type="NCBI Taxonomy" id="1169474"/>
    <lineage>
        <taxon>Eukaryota</taxon>
        <taxon>Sar</taxon>
        <taxon>Alveolata</taxon>
        <taxon>Colpodellida</taxon>
        <taxon>Chromeraceae</taxon>
        <taxon>Chromera</taxon>
    </lineage>
</organism>
<feature type="region of interest" description="Disordered" evidence="2">
    <location>
        <begin position="1"/>
        <end position="23"/>
    </location>
</feature>
<reference evidence="3" key="1">
    <citation type="submission" date="2014-11" db="EMBL/GenBank/DDBJ databases">
        <authorList>
            <person name="Otto D Thomas"/>
            <person name="Naeem Raeece"/>
        </authorList>
    </citation>
    <scope>NUCLEOTIDE SEQUENCE</scope>
</reference>
<name>A0A0G4GJQ6_9ALVE</name>
<protein>
    <submittedName>
        <fullName evidence="3">Uncharacterized protein</fullName>
    </submittedName>
</protein>
<sequence length="224" mass="24174">MASLQSDLEKVKKENAKLQTENGQLREYGSTLVSFVPRELTHLLPPAPSGIEEGAQGSLEHPGLPPKAAPPEASAGAQSANRLLETQLAVAMAEKERLREELSTVRREAGAREKEAASVATGLRDTVCELRVERAVALEQIRHLLGRLEECRNENGRLIATMKAMAEDALNTQSFTPSSGPLRALDPYGLLSRQQQYNDKEFLGRDTGLVPAAVPLLASATAVS</sequence>
<evidence type="ECO:0000256" key="1">
    <source>
        <dbReference type="SAM" id="Coils"/>
    </source>
</evidence>
<gene>
    <name evidence="3" type="ORF">Cvel_22213</name>
</gene>
<accession>A0A0G4GJQ6</accession>
<evidence type="ECO:0000313" key="3">
    <source>
        <dbReference type="EMBL" id="CEM30175.1"/>
    </source>
</evidence>
<proteinExistence type="predicted"/>
<dbReference type="AlphaFoldDB" id="A0A0G4GJQ6"/>
<dbReference type="EMBL" id="CDMZ01001280">
    <property type="protein sequence ID" value="CEM30175.1"/>
    <property type="molecule type" value="Genomic_DNA"/>
</dbReference>
<keyword evidence="1" id="KW-0175">Coiled coil</keyword>
<feature type="region of interest" description="Disordered" evidence="2">
    <location>
        <begin position="44"/>
        <end position="78"/>
    </location>
</feature>
<dbReference type="VEuPathDB" id="CryptoDB:Cvel_22213"/>